<dbReference type="GO" id="GO:0005829">
    <property type="term" value="C:cytosol"/>
    <property type="evidence" value="ECO:0007669"/>
    <property type="project" value="GOC"/>
</dbReference>
<dbReference type="Pfam" id="PF03643">
    <property type="entry name" value="Vps26"/>
    <property type="match status" value="1"/>
</dbReference>
<evidence type="ECO:0000313" key="6">
    <source>
        <dbReference type="JaponicusDB" id="SJAG_00632"/>
    </source>
</evidence>
<reference evidence="5 7" key="1">
    <citation type="journal article" date="2011" name="Science">
        <title>Comparative functional genomics of the fission yeasts.</title>
        <authorList>
            <person name="Rhind N."/>
            <person name="Chen Z."/>
            <person name="Yassour M."/>
            <person name="Thompson D.A."/>
            <person name="Haas B.J."/>
            <person name="Habib N."/>
            <person name="Wapinski I."/>
            <person name="Roy S."/>
            <person name="Lin M.F."/>
            <person name="Heiman D.I."/>
            <person name="Young S.K."/>
            <person name="Furuya K."/>
            <person name="Guo Y."/>
            <person name="Pidoux A."/>
            <person name="Chen H.M."/>
            <person name="Robbertse B."/>
            <person name="Goldberg J.M."/>
            <person name="Aoki K."/>
            <person name="Bayne E.H."/>
            <person name="Berlin A.M."/>
            <person name="Desjardins C.A."/>
            <person name="Dobbs E."/>
            <person name="Dukaj L."/>
            <person name="Fan L."/>
            <person name="FitzGerald M.G."/>
            <person name="French C."/>
            <person name="Gujja S."/>
            <person name="Hansen K."/>
            <person name="Keifenheim D."/>
            <person name="Levin J.Z."/>
            <person name="Mosher R.A."/>
            <person name="Mueller C.A."/>
            <person name="Pfiffner J."/>
            <person name="Priest M."/>
            <person name="Russ C."/>
            <person name="Smialowska A."/>
            <person name="Swoboda P."/>
            <person name="Sykes S.M."/>
            <person name="Vaughn M."/>
            <person name="Vengrova S."/>
            <person name="Yoder R."/>
            <person name="Zeng Q."/>
            <person name="Allshire R."/>
            <person name="Baulcombe D."/>
            <person name="Birren B.W."/>
            <person name="Brown W."/>
            <person name="Ekwall K."/>
            <person name="Kellis M."/>
            <person name="Leatherwood J."/>
            <person name="Levin H."/>
            <person name="Margalit H."/>
            <person name="Martienssen R."/>
            <person name="Nieduszynski C.A."/>
            <person name="Spatafora J.W."/>
            <person name="Friedman N."/>
            <person name="Dalgaard J.Z."/>
            <person name="Baumann P."/>
            <person name="Niki H."/>
            <person name="Regev A."/>
            <person name="Nusbaum C."/>
        </authorList>
    </citation>
    <scope>NUCLEOTIDE SEQUENCE [LARGE SCALE GENOMIC DNA]</scope>
    <source>
        <strain evidence="7">yFS275 / FY16936</strain>
    </source>
</reference>
<feature type="compositionally biased region" description="Acidic residues" evidence="4">
    <location>
        <begin position="306"/>
        <end position="318"/>
    </location>
</feature>
<name>B6JW62_SCHJY</name>
<dbReference type="eggNOG" id="KOG3063">
    <property type="taxonomic scope" value="Eukaryota"/>
</dbReference>
<sequence>MSYLFKSPIDVDIYLANEDERPTVDFELGNGRKEKAPIYNNDETVKGTVLIRLKDGRKVEHNGIKIEFIGCIESSYDKSNAYEFTRSVQELAAPGEMKQAQMLDFEFRHVDKPYESYKGRNVRLRYFCRVTVSRKMSDVLREKDLWVYKYENPPETNTDIKMDVGIEDCLHIEFQYMKNKYHLKDVIIGKIYFMLVRIKIQRMEVNIIRRETIGTAPNQFSDSEIVTRYEIMDGNPNRGETIPLRIFLNGYPLTPTFRDVNKKLSVRYYLSLILVDEDQRRYFKQSEITFWRRHEPSPTATKAEEPEASPESEVTDER</sequence>
<gene>
    <name evidence="6" type="primary">vps26</name>
    <name evidence="5" type="ORF">SJAG_00632</name>
</gene>
<dbReference type="GO" id="GO:0005768">
    <property type="term" value="C:endosome"/>
    <property type="evidence" value="ECO:0000318"/>
    <property type="project" value="GO_Central"/>
</dbReference>
<dbReference type="VEuPathDB" id="FungiDB:SJAG_00632"/>
<evidence type="ECO:0000256" key="1">
    <source>
        <dbReference type="ARBA" id="ARBA00009100"/>
    </source>
</evidence>
<dbReference type="FunFam" id="2.60.40.640:FF:000015">
    <property type="entry name" value="Vacuolar protein sorting-associated protein 26"/>
    <property type="match status" value="1"/>
</dbReference>
<dbReference type="PANTHER" id="PTHR12233">
    <property type="entry name" value="VACUOLAR PROTEIN SORTING 26 RELATED"/>
    <property type="match status" value="1"/>
</dbReference>
<keyword evidence="7" id="KW-1185">Reference proteome</keyword>
<dbReference type="RefSeq" id="XP_002171906.1">
    <property type="nucleotide sequence ID" value="XM_002171870.2"/>
</dbReference>
<dbReference type="GeneID" id="7050672"/>
<organism evidence="5 7">
    <name type="scientific">Schizosaccharomyces japonicus (strain yFS275 / FY16936)</name>
    <name type="common">Fission yeast</name>
    <dbReference type="NCBI Taxonomy" id="402676"/>
    <lineage>
        <taxon>Eukaryota</taxon>
        <taxon>Fungi</taxon>
        <taxon>Dikarya</taxon>
        <taxon>Ascomycota</taxon>
        <taxon>Taphrinomycotina</taxon>
        <taxon>Schizosaccharomycetes</taxon>
        <taxon>Schizosaccharomycetales</taxon>
        <taxon>Schizosaccharomycetaceae</taxon>
        <taxon>Schizosaccharomyces</taxon>
    </lineage>
</organism>
<evidence type="ECO:0000256" key="2">
    <source>
        <dbReference type="ARBA" id="ARBA00022448"/>
    </source>
</evidence>
<comment type="similarity">
    <text evidence="1">Belongs to the VPS26 family.</text>
</comment>
<protein>
    <submittedName>
        <fullName evidence="5">Retromer complex subunit Vps26</fullName>
    </submittedName>
</protein>
<dbReference type="InterPro" id="IPR014752">
    <property type="entry name" value="Arrestin-like_C"/>
</dbReference>
<dbReference type="JaponicusDB" id="SJAG_00632">
    <property type="gene designation" value="vps26"/>
</dbReference>
<dbReference type="GO" id="GO:0030904">
    <property type="term" value="C:retromer complex"/>
    <property type="evidence" value="ECO:0000318"/>
    <property type="project" value="GO_Central"/>
</dbReference>
<dbReference type="AlphaFoldDB" id="B6JW62"/>
<evidence type="ECO:0000256" key="4">
    <source>
        <dbReference type="SAM" id="MobiDB-lite"/>
    </source>
</evidence>
<evidence type="ECO:0000256" key="3">
    <source>
        <dbReference type="ARBA" id="ARBA00022927"/>
    </source>
</evidence>
<dbReference type="OrthoDB" id="3821113at2759"/>
<evidence type="ECO:0000313" key="5">
    <source>
        <dbReference type="EMBL" id="EEB05613.1"/>
    </source>
</evidence>
<dbReference type="OMA" id="FKWKFSS"/>
<feature type="region of interest" description="Disordered" evidence="4">
    <location>
        <begin position="294"/>
        <end position="318"/>
    </location>
</feature>
<accession>B6JW62</accession>
<dbReference type="STRING" id="402676.B6JW62"/>
<dbReference type="GO" id="GO:0042147">
    <property type="term" value="P:retrograde transport, endosome to Golgi"/>
    <property type="evidence" value="ECO:0000318"/>
    <property type="project" value="GO_Central"/>
</dbReference>
<dbReference type="InterPro" id="IPR028934">
    <property type="entry name" value="Vps26-related"/>
</dbReference>
<dbReference type="EMBL" id="KE651166">
    <property type="protein sequence ID" value="EEB05613.1"/>
    <property type="molecule type" value="Genomic_DNA"/>
</dbReference>
<dbReference type="Proteomes" id="UP000001744">
    <property type="component" value="Unassembled WGS sequence"/>
</dbReference>
<evidence type="ECO:0000313" key="7">
    <source>
        <dbReference type="Proteomes" id="UP000001744"/>
    </source>
</evidence>
<dbReference type="GO" id="GO:0006886">
    <property type="term" value="P:intracellular protein transport"/>
    <property type="evidence" value="ECO:0000318"/>
    <property type="project" value="GO_Central"/>
</dbReference>
<proteinExistence type="inferred from homology"/>
<keyword evidence="3" id="KW-0653">Protein transport</keyword>
<dbReference type="HOGENOM" id="CLU_031077_1_1_1"/>
<dbReference type="Gene3D" id="2.60.40.640">
    <property type="match status" value="2"/>
</dbReference>
<keyword evidence="2" id="KW-0813">Transport</keyword>